<accession>A0A9X3AEY7</accession>
<dbReference type="PROSITE" id="PS51186">
    <property type="entry name" value="GNAT"/>
    <property type="match status" value="1"/>
</dbReference>
<dbReference type="GO" id="GO:0008080">
    <property type="term" value="F:N-acetyltransferase activity"/>
    <property type="evidence" value="ECO:0007669"/>
    <property type="project" value="InterPro"/>
</dbReference>
<dbReference type="RefSeq" id="WP_259621986.1">
    <property type="nucleotide sequence ID" value="NZ_JANYMP010000002.1"/>
</dbReference>
<evidence type="ECO:0000256" key="1">
    <source>
        <dbReference type="ARBA" id="ARBA00022679"/>
    </source>
</evidence>
<dbReference type="GO" id="GO:0005737">
    <property type="term" value="C:cytoplasm"/>
    <property type="evidence" value="ECO:0007669"/>
    <property type="project" value="TreeGrafter"/>
</dbReference>
<dbReference type="InterPro" id="IPR000182">
    <property type="entry name" value="GNAT_dom"/>
</dbReference>
<dbReference type="AlphaFoldDB" id="A0A9X3AEY7"/>
<evidence type="ECO:0000256" key="2">
    <source>
        <dbReference type="ARBA" id="ARBA00023315"/>
    </source>
</evidence>
<dbReference type="InterPro" id="IPR016181">
    <property type="entry name" value="Acyl_CoA_acyltransferase"/>
</dbReference>
<sequence>MIDFRASVEGLRPDQLDGFFVGWPSPPSPEQHLALLRGSAHAVVAMDGDQVVGFVTVLTDGVLMASIPLLEVLPGHQGRGVGRALVEVAVSLVEELYQVQLCCDDDVRPFYEKLGFQRVDGMVRRL</sequence>
<name>A0A9X3AEY7_9PSEU</name>
<keyword evidence="1" id="KW-0808">Transferase</keyword>
<dbReference type="EMBL" id="JANYMP010000002">
    <property type="protein sequence ID" value="MCS7476490.1"/>
    <property type="molecule type" value="Genomic_DNA"/>
</dbReference>
<dbReference type="Proteomes" id="UP001141259">
    <property type="component" value="Unassembled WGS sequence"/>
</dbReference>
<evidence type="ECO:0000313" key="5">
    <source>
        <dbReference type="Proteomes" id="UP001141259"/>
    </source>
</evidence>
<organism evidence="4 5">
    <name type="scientific">Umezawaea endophytica</name>
    <dbReference type="NCBI Taxonomy" id="1654476"/>
    <lineage>
        <taxon>Bacteria</taxon>
        <taxon>Bacillati</taxon>
        <taxon>Actinomycetota</taxon>
        <taxon>Actinomycetes</taxon>
        <taxon>Pseudonocardiales</taxon>
        <taxon>Pseudonocardiaceae</taxon>
        <taxon>Umezawaea</taxon>
    </lineage>
</organism>
<dbReference type="SUPFAM" id="SSF55729">
    <property type="entry name" value="Acyl-CoA N-acyltransferases (Nat)"/>
    <property type="match status" value="1"/>
</dbReference>
<comment type="caution">
    <text evidence="4">The sequence shown here is derived from an EMBL/GenBank/DDBJ whole genome shotgun (WGS) entry which is preliminary data.</text>
</comment>
<evidence type="ECO:0000259" key="3">
    <source>
        <dbReference type="PROSITE" id="PS51186"/>
    </source>
</evidence>
<evidence type="ECO:0000313" key="4">
    <source>
        <dbReference type="EMBL" id="MCS7476490.1"/>
    </source>
</evidence>
<dbReference type="PANTHER" id="PTHR43626:SF4">
    <property type="entry name" value="GCN5-RELATED N-ACETYLTRANSFERASE 2, CHLOROPLASTIC"/>
    <property type="match status" value="1"/>
</dbReference>
<gene>
    <name evidence="4" type="ORF">NZH93_06475</name>
</gene>
<protein>
    <submittedName>
        <fullName evidence="4">GNAT family N-acetyltransferase</fullName>
    </submittedName>
</protein>
<proteinExistence type="predicted"/>
<reference evidence="4" key="1">
    <citation type="submission" date="2022-08" db="EMBL/GenBank/DDBJ databases">
        <authorList>
            <person name="Tistechok S."/>
            <person name="Samborskyy M."/>
            <person name="Roman I."/>
        </authorList>
    </citation>
    <scope>NUCLEOTIDE SEQUENCE</scope>
    <source>
        <strain evidence="4">DSM 103496</strain>
    </source>
</reference>
<keyword evidence="5" id="KW-1185">Reference proteome</keyword>
<dbReference type="PANTHER" id="PTHR43626">
    <property type="entry name" value="ACYL-COA N-ACYLTRANSFERASE"/>
    <property type="match status" value="1"/>
</dbReference>
<feature type="domain" description="N-acetyltransferase" evidence="3">
    <location>
        <begin position="2"/>
        <end position="126"/>
    </location>
</feature>
<dbReference type="InterPro" id="IPR045039">
    <property type="entry name" value="NSI-like"/>
</dbReference>
<dbReference type="Pfam" id="PF00583">
    <property type="entry name" value="Acetyltransf_1"/>
    <property type="match status" value="1"/>
</dbReference>
<dbReference type="Gene3D" id="3.40.630.30">
    <property type="match status" value="1"/>
</dbReference>
<dbReference type="CDD" id="cd04301">
    <property type="entry name" value="NAT_SF"/>
    <property type="match status" value="1"/>
</dbReference>
<keyword evidence="2" id="KW-0012">Acyltransferase</keyword>